<proteinExistence type="predicted"/>
<reference evidence="2 3" key="1">
    <citation type="submission" date="2017-07" db="EMBL/GenBank/DDBJ databases">
        <authorList>
            <person name="Sun Z.S."/>
            <person name="Albrecht U."/>
            <person name="Echele G."/>
            <person name="Lee C.C."/>
        </authorList>
    </citation>
    <scope>NUCLEOTIDE SEQUENCE [LARGE SCALE GENOMIC DNA]</scope>
    <source>
        <strain evidence="3">type strain: KCTC 22618</strain>
    </source>
</reference>
<name>A0A238UCN9_9FLAO</name>
<evidence type="ECO:0000313" key="2">
    <source>
        <dbReference type="EMBL" id="SNR16160.1"/>
    </source>
</evidence>
<dbReference type="Pfam" id="PF00027">
    <property type="entry name" value="cNMP_binding"/>
    <property type="match status" value="1"/>
</dbReference>
<sequence>MIQLINYINSYTKLNNSELYYIENNFIYEKFNKGELLISSQRKVNYIYFLIKGLVKGFEYENGKVIVQHLIEKNNFFTDFESFINKQVSHENYQAITNIEVLKISYEKFQTLQEKSPSFQTALNKILQESLSCKMERLQDFQKLNAKERYLKLLNSSPNLIQEVSISDLSSYLGIEPSSLSRIRKQVF</sequence>
<dbReference type="AlphaFoldDB" id="A0A238UCN9"/>
<keyword evidence="3" id="KW-1185">Reference proteome</keyword>
<dbReference type="InterPro" id="IPR000595">
    <property type="entry name" value="cNMP-bd_dom"/>
</dbReference>
<dbReference type="Gene3D" id="2.60.120.10">
    <property type="entry name" value="Jelly Rolls"/>
    <property type="match status" value="1"/>
</dbReference>
<dbReference type="CDD" id="cd00038">
    <property type="entry name" value="CAP_ED"/>
    <property type="match status" value="1"/>
</dbReference>
<dbReference type="EMBL" id="LT899436">
    <property type="protein sequence ID" value="SNR16160.1"/>
    <property type="molecule type" value="Genomic_DNA"/>
</dbReference>
<evidence type="ECO:0000313" key="3">
    <source>
        <dbReference type="Proteomes" id="UP000215214"/>
    </source>
</evidence>
<dbReference type="InterPro" id="IPR014710">
    <property type="entry name" value="RmlC-like_jellyroll"/>
</dbReference>
<accession>A0A238UCN9</accession>
<dbReference type="PROSITE" id="PS50042">
    <property type="entry name" value="CNMP_BINDING_3"/>
    <property type="match status" value="1"/>
</dbReference>
<dbReference type="RefSeq" id="WP_095072498.1">
    <property type="nucleotide sequence ID" value="NZ_LT899436.1"/>
</dbReference>
<dbReference type="SUPFAM" id="SSF51206">
    <property type="entry name" value="cAMP-binding domain-like"/>
    <property type="match status" value="1"/>
</dbReference>
<dbReference type="Proteomes" id="UP000215214">
    <property type="component" value="Chromosome TJEJU"/>
</dbReference>
<feature type="domain" description="Cyclic nucleotide-binding" evidence="1">
    <location>
        <begin position="10"/>
        <end position="112"/>
    </location>
</feature>
<dbReference type="InterPro" id="IPR018490">
    <property type="entry name" value="cNMP-bd_dom_sf"/>
</dbReference>
<organism evidence="2 3">
    <name type="scientific">Tenacibaculum jejuense</name>
    <dbReference type="NCBI Taxonomy" id="584609"/>
    <lineage>
        <taxon>Bacteria</taxon>
        <taxon>Pseudomonadati</taxon>
        <taxon>Bacteroidota</taxon>
        <taxon>Flavobacteriia</taxon>
        <taxon>Flavobacteriales</taxon>
        <taxon>Flavobacteriaceae</taxon>
        <taxon>Tenacibaculum</taxon>
    </lineage>
</organism>
<dbReference type="OrthoDB" id="1044733at2"/>
<dbReference type="KEGG" id="tje:TJEJU_2475"/>
<gene>
    <name evidence="2" type="ORF">TJEJU_2475</name>
</gene>
<protein>
    <submittedName>
        <fullName evidence="2">Putative transcriptional regulator, Crp/Fnr family</fullName>
    </submittedName>
</protein>
<evidence type="ECO:0000259" key="1">
    <source>
        <dbReference type="PROSITE" id="PS50042"/>
    </source>
</evidence>